<dbReference type="AlphaFoldDB" id="A0A0R1P955"/>
<reference evidence="1 2" key="1">
    <citation type="journal article" date="2015" name="Genome Announc.">
        <title>Expanding the biotechnology potential of lactobacilli through comparative genomics of 213 strains and associated genera.</title>
        <authorList>
            <person name="Sun Z."/>
            <person name="Harris H.M."/>
            <person name="McCann A."/>
            <person name="Guo C."/>
            <person name="Argimon S."/>
            <person name="Zhang W."/>
            <person name="Yang X."/>
            <person name="Jeffery I.B."/>
            <person name="Cooney J.C."/>
            <person name="Kagawa T.F."/>
            <person name="Liu W."/>
            <person name="Song Y."/>
            <person name="Salvetti E."/>
            <person name="Wrobel A."/>
            <person name="Rasinkangas P."/>
            <person name="Parkhill J."/>
            <person name="Rea M.C."/>
            <person name="O'Sullivan O."/>
            <person name="Ritari J."/>
            <person name="Douillard F.P."/>
            <person name="Paul Ross R."/>
            <person name="Yang R."/>
            <person name="Briner A.E."/>
            <person name="Felis G.E."/>
            <person name="de Vos W.M."/>
            <person name="Barrangou R."/>
            <person name="Klaenhammer T.R."/>
            <person name="Caufield P.W."/>
            <person name="Cui Y."/>
            <person name="Zhang H."/>
            <person name="O'Toole P.W."/>
        </authorList>
    </citation>
    <scope>NUCLEOTIDE SEQUENCE [LARGE SCALE GENOMIC DNA]</scope>
    <source>
        <strain evidence="1 2">DSM 13145</strain>
    </source>
</reference>
<evidence type="ECO:0000313" key="1">
    <source>
        <dbReference type="EMBL" id="KRL27188.1"/>
    </source>
</evidence>
<gene>
    <name evidence="1" type="ORF">FD27_GL000940</name>
</gene>
<organism evidence="1 2">
    <name type="scientific">Limosilactobacillus frumenti DSM 13145</name>
    <dbReference type="NCBI Taxonomy" id="1423746"/>
    <lineage>
        <taxon>Bacteria</taxon>
        <taxon>Bacillati</taxon>
        <taxon>Bacillota</taxon>
        <taxon>Bacilli</taxon>
        <taxon>Lactobacillales</taxon>
        <taxon>Lactobacillaceae</taxon>
        <taxon>Limosilactobacillus</taxon>
    </lineage>
</organism>
<protein>
    <submittedName>
        <fullName evidence="1">Uncharacterized protein</fullName>
    </submittedName>
</protein>
<comment type="caution">
    <text evidence="1">The sequence shown here is derived from an EMBL/GenBank/DDBJ whole genome shotgun (WGS) entry which is preliminary data.</text>
</comment>
<accession>A0A0R1P955</accession>
<keyword evidence="2" id="KW-1185">Reference proteome</keyword>
<dbReference type="EMBL" id="AZER01000016">
    <property type="protein sequence ID" value="KRL27188.1"/>
    <property type="molecule type" value="Genomic_DNA"/>
</dbReference>
<proteinExistence type="predicted"/>
<dbReference type="PATRIC" id="fig|1423746.3.peg.953"/>
<dbReference type="Proteomes" id="UP000051445">
    <property type="component" value="Unassembled WGS sequence"/>
</dbReference>
<sequence>MKVIGRNLEMSYSIYMDEKGPQETFKDSNFQWDDKLNYGSDKMHDYVGVALCFNNKYVNKISREFEDIEKTYKETPKVEVGGELKGSKILKGNFKYGIASMYNESLEYYLSVLDLLMKYNVKPFLFQENKMSVVTSAKFRNWILDVAEKEDFPKAYFLKYSLTKYLEIESNQSVLDCVLDSSLSVQDSLSVLEESLIKFVNNPINNNPRMEAQRENYKQLIRIIKRYKGLNSSIYRKPTFDWNKIAFKYDLWLINTGLKNGRASLHLDEGIPKEPFRNLEFSSIESGGNSAEEPLLRICDVMAVICGKLIQSLSENALYDPSEPAKRKTIDEEFFNLTIPNYKLNSKITSESKYKLACDLYKYLFHNVHYGVSIDVYFDNFILFKTFLAQIHSYSSFKEYKFAYKNSLIPEATLNRFISNAQYCTEQYFANESETIRCYSSLREAIDKGMVMDI</sequence>
<evidence type="ECO:0000313" key="2">
    <source>
        <dbReference type="Proteomes" id="UP000051445"/>
    </source>
</evidence>
<name>A0A0R1P955_9LACO</name>